<evidence type="ECO:0000256" key="2">
    <source>
        <dbReference type="ARBA" id="ARBA00007929"/>
    </source>
</evidence>
<evidence type="ECO:0000256" key="11">
    <source>
        <dbReference type="ARBA" id="ARBA00023136"/>
    </source>
</evidence>
<keyword evidence="4 13" id="KW-0633">Potassium transport</keyword>
<dbReference type="Pfam" id="PF00520">
    <property type="entry name" value="Ion_trans"/>
    <property type="match status" value="1"/>
</dbReference>
<evidence type="ECO:0000256" key="6">
    <source>
        <dbReference type="ARBA" id="ARBA00022826"/>
    </source>
</evidence>
<dbReference type="InterPro" id="IPR021789">
    <property type="entry name" value="KHA_dom"/>
</dbReference>
<evidence type="ECO:0000256" key="8">
    <source>
        <dbReference type="ARBA" id="ARBA00022958"/>
    </source>
</evidence>
<reference evidence="16 17" key="1">
    <citation type="submission" date="2024-01" db="EMBL/GenBank/DDBJ databases">
        <title>The complete chloroplast genome sequence of Lithospermum erythrorhizon: insights into the phylogenetic relationship among Boraginaceae species and the maternal lineages of purple gromwells.</title>
        <authorList>
            <person name="Okada T."/>
            <person name="Watanabe K."/>
        </authorList>
    </citation>
    <scope>NUCLEOTIDE SEQUENCE [LARGE SCALE GENOMIC DNA]</scope>
</reference>
<keyword evidence="12 13" id="KW-0407">Ion channel</keyword>
<dbReference type="InterPro" id="IPR014710">
    <property type="entry name" value="RmlC-like_jellyroll"/>
</dbReference>
<gene>
    <name evidence="16" type="ORF">LIER_35511</name>
</gene>
<evidence type="ECO:0000256" key="3">
    <source>
        <dbReference type="ARBA" id="ARBA00022448"/>
    </source>
</evidence>
<evidence type="ECO:0000256" key="10">
    <source>
        <dbReference type="ARBA" id="ARBA00023065"/>
    </source>
</evidence>
<protein>
    <recommendedName>
        <fullName evidence="13">Potassium channel</fullName>
    </recommendedName>
</protein>
<evidence type="ECO:0000313" key="16">
    <source>
        <dbReference type="EMBL" id="GAA0142076.1"/>
    </source>
</evidence>
<comment type="function">
    <text evidence="13">Potassium channel.</text>
</comment>
<dbReference type="Proteomes" id="UP001454036">
    <property type="component" value="Unassembled WGS sequence"/>
</dbReference>
<dbReference type="FunFam" id="1.10.287.70:FF:000123">
    <property type="entry name" value="Potassium channel KAT3"/>
    <property type="match status" value="1"/>
</dbReference>
<dbReference type="PROSITE" id="PS50042">
    <property type="entry name" value="CNMP_BINDING_3"/>
    <property type="match status" value="1"/>
</dbReference>
<dbReference type="SUPFAM" id="SSF51206">
    <property type="entry name" value="cAMP-binding domain-like"/>
    <property type="match status" value="1"/>
</dbReference>
<comment type="caution">
    <text evidence="13">Lacks conserved residue(s) required for the propagation of feature annotation.</text>
</comment>
<dbReference type="AlphaFoldDB" id="A0AAV3NTF9"/>
<evidence type="ECO:0000259" key="15">
    <source>
        <dbReference type="PROSITE" id="PS51490"/>
    </source>
</evidence>
<keyword evidence="9 13" id="KW-1133">Transmembrane helix</keyword>
<comment type="domain">
    <text evidence="13">The KHA domain (rich in hydrophobic and acidic residues) present in the C-terminal part is likely to be important for tetramerization.</text>
</comment>
<feature type="transmembrane region" description="Helical" evidence="13">
    <location>
        <begin position="33"/>
        <end position="53"/>
    </location>
</feature>
<feature type="transmembrane region" description="Helical" evidence="13">
    <location>
        <begin position="73"/>
        <end position="92"/>
    </location>
</feature>
<organism evidence="16 17">
    <name type="scientific">Lithospermum erythrorhizon</name>
    <name type="common">Purple gromwell</name>
    <name type="synonym">Lithospermum officinale var. erythrorhizon</name>
    <dbReference type="NCBI Taxonomy" id="34254"/>
    <lineage>
        <taxon>Eukaryota</taxon>
        <taxon>Viridiplantae</taxon>
        <taxon>Streptophyta</taxon>
        <taxon>Embryophyta</taxon>
        <taxon>Tracheophyta</taxon>
        <taxon>Spermatophyta</taxon>
        <taxon>Magnoliopsida</taxon>
        <taxon>eudicotyledons</taxon>
        <taxon>Gunneridae</taxon>
        <taxon>Pentapetalae</taxon>
        <taxon>asterids</taxon>
        <taxon>lamiids</taxon>
        <taxon>Boraginales</taxon>
        <taxon>Boraginaceae</taxon>
        <taxon>Boraginoideae</taxon>
        <taxon>Lithospermeae</taxon>
        <taxon>Lithospermum</taxon>
    </lineage>
</organism>
<dbReference type="PANTHER" id="PTHR45743:SF27">
    <property type="entry name" value="POTASSIUM CHANNEL KAT3"/>
    <property type="match status" value="1"/>
</dbReference>
<keyword evidence="11 13" id="KW-0472">Membrane</keyword>
<dbReference type="InterPro" id="IPR045319">
    <property type="entry name" value="KAT/AKT"/>
</dbReference>
<evidence type="ECO:0000313" key="17">
    <source>
        <dbReference type="Proteomes" id="UP001454036"/>
    </source>
</evidence>
<dbReference type="PANTHER" id="PTHR45743">
    <property type="entry name" value="POTASSIUM CHANNEL AKT1"/>
    <property type="match status" value="1"/>
</dbReference>
<keyword evidence="6 13" id="KW-0631">Potassium channel</keyword>
<feature type="transmembrane region" description="Helical" evidence="13">
    <location>
        <begin position="254"/>
        <end position="272"/>
    </location>
</feature>
<keyword evidence="7 13" id="KW-0851">Voltage-gated channel</keyword>
<dbReference type="InterPro" id="IPR005821">
    <property type="entry name" value="Ion_trans_dom"/>
</dbReference>
<comment type="domain">
    <text evidence="13">The segment S4 is probably the voltage-sensor and is characterized by a series of positively charged amino acids. The pore-forming region H5 is enclosed by the transmembrane segments S5 and S6 in the Shaker-type (1P/6TM) and contains the GYGD signature motif which seems to be involved in potassium selectivity.</text>
</comment>
<dbReference type="FunFam" id="2.60.120.10:FF:000074">
    <property type="entry name" value="Potassium channel KAT2"/>
    <property type="match status" value="1"/>
</dbReference>
<dbReference type="SUPFAM" id="SSF81324">
    <property type="entry name" value="Voltage-gated potassium channels"/>
    <property type="match status" value="1"/>
</dbReference>
<dbReference type="SMART" id="SM00100">
    <property type="entry name" value="cNMP"/>
    <property type="match status" value="1"/>
</dbReference>
<dbReference type="InterPro" id="IPR003938">
    <property type="entry name" value="K_chnl_volt-dep_EAG/ELK/ERG"/>
</dbReference>
<dbReference type="GO" id="GO:0034702">
    <property type="term" value="C:monoatomic ion channel complex"/>
    <property type="evidence" value="ECO:0007669"/>
    <property type="project" value="UniProtKB-KW"/>
</dbReference>
<dbReference type="Pfam" id="PF00027">
    <property type="entry name" value="cNMP_binding"/>
    <property type="match status" value="1"/>
</dbReference>
<evidence type="ECO:0000256" key="4">
    <source>
        <dbReference type="ARBA" id="ARBA00022538"/>
    </source>
</evidence>
<dbReference type="PRINTS" id="PR01463">
    <property type="entry name" value="EAGCHANLFMLY"/>
</dbReference>
<feature type="domain" description="Cyclic nucleotide-binding" evidence="14">
    <location>
        <begin position="356"/>
        <end position="475"/>
    </location>
</feature>
<evidence type="ECO:0000256" key="1">
    <source>
        <dbReference type="ARBA" id="ARBA00004141"/>
    </source>
</evidence>
<evidence type="ECO:0000256" key="9">
    <source>
        <dbReference type="ARBA" id="ARBA00022989"/>
    </source>
</evidence>
<feature type="domain" description="KHA" evidence="15">
    <location>
        <begin position="526"/>
        <end position="594"/>
    </location>
</feature>
<evidence type="ECO:0000256" key="12">
    <source>
        <dbReference type="ARBA" id="ARBA00023303"/>
    </source>
</evidence>
<proteinExistence type="inferred from homology"/>
<comment type="caution">
    <text evidence="16">The sequence shown here is derived from an EMBL/GenBank/DDBJ whole genome shotgun (WGS) entry which is preliminary data.</text>
</comment>
<keyword evidence="3 13" id="KW-0813">Transport</keyword>
<dbReference type="Gene3D" id="1.10.287.70">
    <property type="match status" value="1"/>
</dbReference>
<dbReference type="Pfam" id="PF11834">
    <property type="entry name" value="KHA"/>
    <property type="match status" value="1"/>
</dbReference>
<evidence type="ECO:0000256" key="5">
    <source>
        <dbReference type="ARBA" id="ARBA00022692"/>
    </source>
</evidence>
<dbReference type="EMBL" id="BAABME010015609">
    <property type="protein sequence ID" value="GAA0142076.1"/>
    <property type="molecule type" value="Genomic_DNA"/>
</dbReference>
<evidence type="ECO:0000259" key="14">
    <source>
        <dbReference type="PROSITE" id="PS50042"/>
    </source>
</evidence>
<dbReference type="InterPro" id="IPR018490">
    <property type="entry name" value="cNMP-bd_dom_sf"/>
</dbReference>
<comment type="subunit">
    <text evidence="13">The potassium channel is composed of a homo- or heterotetrameric complex of pore-forming subunits.</text>
</comment>
<accession>A0AAV3NTF9</accession>
<name>A0AAV3NTF9_LITER</name>
<evidence type="ECO:0000256" key="7">
    <source>
        <dbReference type="ARBA" id="ARBA00022882"/>
    </source>
</evidence>
<dbReference type="Gene3D" id="2.60.120.10">
    <property type="entry name" value="Jelly Rolls"/>
    <property type="match status" value="1"/>
</dbReference>
<keyword evidence="17" id="KW-1185">Reference proteome</keyword>
<comment type="similarity">
    <text evidence="2 13">Belongs to the potassium channel family. Plant (TC 1.A.1.4) subfamily.</text>
</comment>
<dbReference type="GO" id="GO:0005249">
    <property type="term" value="F:voltage-gated potassium channel activity"/>
    <property type="evidence" value="ECO:0007669"/>
    <property type="project" value="UniProtKB-UniRule"/>
</dbReference>
<feature type="transmembrane region" description="Helical" evidence="13">
    <location>
        <begin position="180"/>
        <end position="202"/>
    </location>
</feature>
<dbReference type="InterPro" id="IPR000595">
    <property type="entry name" value="cNMP-bd_dom"/>
</dbReference>
<sequence length="594" mass="68576">MNSNSREQELPITLPRKPYAREKKIPYVVKKHLHVCCSWWQVFLVVLVVYSAWSSPFELAFKKAAKSLLPVDLAVDFFFGADIILTFFVAFLDKTTYLLVTDHKKIATRYLTSLWFPMDVASTLPFQAIYRVITGEMNQGEVFSILNLLRLWRLRRVSEFFSRLEKDTRFSYFWTRYSKLICVTLFAVHSAGCFYFWLAIHYKASDDTWIGSQLPEFKDRSIWLLYTYSMYWSIVTLTTVGYGDLHAQNTGEKIFTIFYMLFNIGLTAYIIGNMTNLIVHSAIRTFEMRSTINDILRYASKNVLPESLKEQMLAHMTLKFKTAELKQEQVLEDLPKAIRSGIHQHLFRRTVADTYLFENTSDDFIVQLVSEMKAEYFPPKVDIVIQNEIPTDFYILVSGAADVIVYKNGTEQFISKLGSPHMFGEIAVIFNIPQPFTVRSKRLSQVIKIGHHHFKQLVQQNNSDGKIIRSNFLKHLRSLKKEELDEMPLVTEVLGDLDHEPVQVKQTANHDGQGEESRIVYASRTRVIIHGHHPDDKQGKDGGKLIHLPDSIENLLDLAEKKFGARGSKIIMMADSSRVEDLGALRENDHLYIV</sequence>
<keyword evidence="5 13" id="KW-0812">Transmembrane</keyword>
<evidence type="ECO:0000256" key="13">
    <source>
        <dbReference type="RuleBase" id="RU369015"/>
    </source>
</evidence>
<comment type="subcellular location">
    <subcellularLocation>
        <location evidence="1 13">Membrane</location>
        <topology evidence="1 13">Multi-pass membrane protein</topology>
    </subcellularLocation>
</comment>
<feature type="transmembrane region" description="Helical" evidence="13">
    <location>
        <begin position="222"/>
        <end position="242"/>
    </location>
</feature>
<keyword evidence="10 13" id="KW-0406">Ion transport</keyword>
<keyword evidence="8 13" id="KW-0630">Potassium</keyword>
<dbReference type="CDD" id="cd00038">
    <property type="entry name" value="CAP_ED"/>
    <property type="match status" value="1"/>
</dbReference>
<dbReference type="PROSITE" id="PS51490">
    <property type="entry name" value="KHA"/>
    <property type="match status" value="1"/>
</dbReference>